<dbReference type="GO" id="GO:0003677">
    <property type="term" value="F:DNA binding"/>
    <property type="evidence" value="ECO:0007669"/>
    <property type="project" value="UniProtKB-KW"/>
</dbReference>
<dbReference type="EMBL" id="ADDO01000008">
    <property type="protein sequence ID" value="EFA90776.1"/>
    <property type="molecule type" value="Genomic_DNA"/>
</dbReference>
<dbReference type="SUPFAM" id="SSF116734">
    <property type="entry name" value="DNA methylase specificity domain"/>
    <property type="match status" value="1"/>
</dbReference>
<protein>
    <recommendedName>
        <fullName evidence="5">Type I restriction modification DNA specificity domain-containing protein</fullName>
    </recommendedName>
</protein>
<keyword evidence="1" id="KW-0680">Restriction system</keyword>
<evidence type="ECO:0000313" key="4">
    <source>
        <dbReference type="Proteomes" id="UP000005711"/>
    </source>
</evidence>
<evidence type="ECO:0000256" key="1">
    <source>
        <dbReference type="ARBA" id="ARBA00022747"/>
    </source>
</evidence>
<evidence type="ECO:0008006" key="5">
    <source>
        <dbReference type="Google" id="ProtNLM"/>
    </source>
</evidence>
<feature type="non-terminal residue" evidence="3">
    <location>
        <position position="1"/>
    </location>
</feature>
<comment type="caution">
    <text evidence="3">The sequence shown here is derived from an EMBL/GenBank/DDBJ whole genome shotgun (WGS) entry which is preliminary data.</text>
</comment>
<evidence type="ECO:0000313" key="3">
    <source>
        <dbReference type="EMBL" id="EFA90776.1"/>
    </source>
</evidence>
<dbReference type="InterPro" id="IPR052021">
    <property type="entry name" value="Type-I_RS_S_subunit"/>
</dbReference>
<dbReference type="PANTHER" id="PTHR30408:SF12">
    <property type="entry name" value="TYPE I RESTRICTION ENZYME MJAVIII SPECIFICITY SUBUNIT"/>
    <property type="match status" value="1"/>
</dbReference>
<dbReference type="PANTHER" id="PTHR30408">
    <property type="entry name" value="TYPE-1 RESTRICTION ENZYME ECOKI SPECIFICITY PROTEIN"/>
    <property type="match status" value="1"/>
</dbReference>
<name>D1VRQ4_9FIRM</name>
<dbReference type="eggNOG" id="COG0732">
    <property type="taxonomic scope" value="Bacteria"/>
</dbReference>
<dbReference type="Gene3D" id="3.90.220.20">
    <property type="entry name" value="DNA methylase specificity domains"/>
    <property type="match status" value="1"/>
</dbReference>
<dbReference type="InterPro" id="IPR044946">
    <property type="entry name" value="Restrct_endonuc_typeI_TRD_sf"/>
</dbReference>
<proteinExistence type="predicted"/>
<organism evidence="3 4">
    <name type="scientific">Peptoniphilus lacrimalis 315-B</name>
    <dbReference type="NCBI Taxonomy" id="596330"/>
    <lineage>
        <taxon>Bacteria</taxon>
        <taxon>Bacillati</taxon>
        <taxon>Bacillota</taxon>
        <taxon>Tissierellia</taxon>
        <taxon>Tissierellales</taxon>
        <taxon>Peptoniphilaceae</taxon>
        <taxon>Peptoniphilus</taxon>
    </lineage>
</organism>
<accession>D1VRQ4</accession>
<keyword evidence="2" id="KW-0238">DNA-binding</keyword>
<keyword evidence="4" id="KW-1185">Reference proteome</keyword>
<reference evidence="3 4" key="1">
    <citation type="submission" date="2009-12" db="EMBL/GenBank/DDBJ databases">
        <title>Genome Sequence of Peptoniphilus lacrimalis 315-B.</title>
        <authorList>
            <person name="Durkin A.S."/>
            <person name="Madupu R."/>
            <person name="Torralba M."/>
            <person name="Methe B."/>
            <person name="Sutton G."/>
            <person name="Strausberg R.L."/>
            <person name="Nelson K.E."/>
        </authorList>
    </citation>
    <scope>NUCLEOTIDE SEQUENCE [LARGE SCALE GENOMIC DNA]</scope>
    <source>
        <strain evidence="3 4">315-B</strain>
    </source>
</reference>
<gene>
    <name evidence="3" type="ORF">HMPREF0628_0620</name>
</gene>
<dbReference type="AlphaFoldDB" id="D1VRQ4"/>
<dbReference type="Proteomes" id="UP000005711">
    <property type="component" value="Unassembled WGS sequence"/>
</dbReference>
<sequence>QALFKEWFINNSENVDWTISTFSSLIQSTLNGDWGKERPIGNNTEKVYCIRGADIPEVNAGNKGKMPTRYILSKNLANKKLEAGDIVVEISGGSPTQSTGRCAAITQSLLDRYDSNMLCTNFCKAIKPRTGYSLFIYYYWQYLYEKGVFFSYENGTTGIKNLDFSGFIETEPIFIPPIDKVRVFDDYCKSIFNQVFANGKQSEQIALLRETLLPKLMSGELDVSEIDL</sequence>
<evidence type="ECO:0000256" key="2">
    <source>
        <dbReference type="ARBA" id="ARBA00023125"/>
    </source>
</evidence>
<dbReference type="GO" id="GO:0009307">
    <property type="term" value="P:DNA restriction-modification system"/>
    <property type="evidence" value="ECO:0007669"/>
    <property type="project" value="UniProtKB-KW"/>
</dbReference>
<dbReference type="RefSeq" id="WP_004823785.1">
    <property type="nucleotide sequence ID" value="NZ_ADDO01000008.1"/>
</dbReference>